<evidence type="ECO:0000313" key="3">
    <source>
        <dbReference type="Proteomes" id="UP001153714"/>
    </source>
</evidence>
<accession>A0A9N9RGW6</accession>
<sequence length="299" mass="34385">MDHVIIVGYDMICDFGEVEDMWLVGGLKILILDNYQPNSETEEIINMPDPTILIHDPFMLQEESTSSRSTSKSHLVHKKPLLQALNRQLNSDTANNNVLAELNRPHATIRRPIIHSSESDTSITDNYEEEALQNVQNGLQNVAEQALNVYNLSEDENEYQLSLPQDQGTPIKQIRTSCHNNVNVKTQGSETSDDDDSDYNIPLERLRIKKSLKTPFQKLLPTPTYAVIKQKPRRKAINYKGRIITKDIFTDRENKKERQRNQKASNNGIKKNQKKKKVYNEKTKENHNTVDEEKKKSGF</sequence>
<reference evidence="2" key="1">
    <citation type="submission" date="2021-12" db="EMBL/GenBank/DDBJ databases">
        <authorList>
            <person name="King R."/>
        </authorList>
    </citation>
    <scope>NUCLEOTIDE SEQUENCE</scope>
</reference>
<gene>
    <name evidence="2" type="ORF">DIATSA_LOCUS13656</name>
</gene>
<dbReference type="Proteomes" id="UP001153714">
    <property type="component" value="Chromosome 9"/>
</dbReference>
<organism evidence="2 3">
    <name type="scientific">Diatraea saccharalis</name>
    <name type="common">sugarcane borer</name>
    <dbReference type="NCBI Taxonomy" id="40085"/>
    <lineage>
        <taxon>Eukaryota</taxon>
        <taxon>Metazoa</taxon>
        <taxon>Ecdysozoa</taxon>
        <taxon>Arthropoda</taxon>
        <taxon>Hexapoda</taxon>
        <taxon>Insecta</taxon>
        <taxon>Pterygota</taxon>
        <taxon>Neoptera</taxon>
        <taxon>Endopterygota</taxon>
        <taxon>Lepidoptera</taxon>
        <taxon>Glossata</taxon>
        <taxon>Ditrysia</taxon>
        <taxon>Pyraloidea</taxon>
        <taxon>Crambidae</taxon>
        <taxon>Crambinae</taxon>
        <taxon>Diatraea</taxon>
    </lineage>
</organism>
<evidence type="ECO:0000313" key="2">
    <source>
        <dbReference type="EMBL" id="CAG9796463.1"/>
    </source>
</evidence>
<name>A0A9N9RGW6_9NEOP</name>
<dbReference type="OrthoDB" id="8058166at2759"/>
<feature type="compositionally biased region" description="Basic and acidic residues" evidence="1">
    <location>
        <begin position="250"/>
        <end position="260"/>
    </location>
</feature>
<feature type="region of interest" description="Disordered" evidence="1">
    <location>
        <begin position="250"/>
        <end position="299"/>
    </location>
</feature>
<feature type="compositionally biased region" description="Basic and acidic residues" evidence="1">
    <location>
        <begin position="278"/>
        <end position="299"/>
    </location>
</feature>
<proteinExistence type="predicted"/>
<keyword evidence="3" id="KW-1185">Reference proteome</keyword>
<dbReference type="EMBL" id="OU893340">
    <property type="protein sequence ID" value="CAG9796463.1"/>
    <property type="molecule type" value="Genomic_DNA"/>
</dbReference>
<dbReference type="AlphaFoldDB" id="A0A9N9RGW6"/>
<reference evidence="2" key="2">
    <citation type="submission" date="2022-10" db="EMBL/GenBank/DDBJ databases">
        <authorList>
            <consortium name="ENA_rothamsted_submissions"/>
            <consortium name="culmorum"/>
            <person name="King R."/>
        </authorList>
    </citation>
    <scope>NUCLEOTIDE SEQUENCE</scope>
</reference>
<evidence type="ECO:0000256" key="1">
    <source>
        <dbReference type="SAM" id="MobiDB-lite"/>
    </source>
</evidence>
<protein>
    <submittedName>
        <fullName evidence="2">Uncharacterized protein</fullName>
    </submittedName>
</protein>